<feature type="binding site" evidence="3 5">
    <location>
        <position position="38"/>
    </location>
    <ligand>
        <name>substrate</name>
    </ligand>
</feature>
<dbReference type="InterPro" id="IPR033747">
    <property type="entry name" value="PurE_ClassI"/>
</dbReference>
<feature type="domain" description="PurE" evidence="6">
    <location>
        <begin position="3"/>
        <end position="151"/>
    </location>
</feature>
<dbReference type="PIRSF" id="PIRSF001338">
    <property type="entry name" value="AIR_carboxylase"/>
    <property type="match status" value="1"/>
</dbReference>
<dbReference type="EMBL" id="MFGW01000251">
    <property type="protein sequence ID" value="OGF58366.1"/>
    <property type="molecule type" value="Genomic_DNA"/>
</dbReference>
<dbReference type="STRING" id="1817863.A2Y62_08610"/>
<evidence type="ECO:0000256" key="3">
    <source>
        <dbReference type="HAMAP-Rule" id="MF_01929"/>
    </source>
</evidence>
<dbReference type="EC" id="5.4.99.18" evidence="3 4"/>
<gene>
    <name evidence="3" type="primary">purE</name>
    <name evidence="7" type="ORF">A2Y62_08610</name>
</gene>
<comment type="pathway">
    <text evidence="3 4">Purine metabolism; IMP biosynthesis via de novo pathway; 5-amino-1-(5-phospho-D-ribosyl)imidazole-4-carboxylate from 5-amino-1-(5-phospho-D-ribosyl)imidazole (N5-CAIR route): step 2/2.</text>
</comment>
<evidence type="ECO:0000256" key="4">
    <source>
        <dbReference type="PIRNR" id="PIRNR001338"/>
    </source>
</evidence>
<dbReference type="InterPro" id="IPR000031">
    <property type="entry name" value="PurE_dom"/>
</dbReference>
<reference evidence="7 8" key="1">
    <citation type="journal article" date="2016" name="Nat. Commun.">
        <title>Thousands of microbial genomes shed light on interconnected biogeochemical processes in an aquifer system.</title>
        <authorList>
            <person name="Anantharaman K."/>
            <person name="Brown C.T."/>
            <person name="Hug L.A."/>
            <person name="Sharon I."/>
            <person name="Castelle C.J."/>
            <person name="Probst A.J."/>
            <person name="Thomas B.C."/>
            <person name="Singh A."/>
            <person name="Wilkins M.J."/>
            <person name="Karaoz U."/>
            <person name="Brodie E.L."/>
            <person name="Williams K.H."/>
            <person name="Hubbard S.S."/>
            <person name="Banfield J.F."/>
        </authorList>
    </citation>
    <scope>NUCLEOTIDE SEQUENCE [LARGE SCALE GENOMIC DNA]</scope>
</reference>
<comment type="caution">
    <text evidence="7">The sequence shown here is derived from an EMBL/GenBank/DDBJ whole genome shotgun (WGS) entry which is preliminary data.</text>
</comment>
<dbReference type="PANTHER" id="PTHR23046:SF2">
    <property type="entry name" value="PHOSPHORIBOSYLAMINOIMIDAZOLE CARBOXYLASE"/>
    <property type="match status" value="1"/>
</dbReference>
<evidence type="ECO:0000256" key="5">
    <source>
        <dbReference type="PIRSR" id="PIRSR001338-1"/>
    </source>
</evidence>
<dbReference type="Proteomes" id="UP000178943">
    <property type="component" value="Unassembled WGS sequence"/>
</dbReference>
<dbReference type="AlphaFoldDB" id="A0A1F5V4M3"/>
<accession>A0A1F5V4M3</accession>
<dbReference type="NCBIfam" id="TIGR01162">
    <property type="entry name" value="purE"/>
    <property type="match status" value="1"/>
</dbReference>
<protein>
    <recommendedName>
        <fullName evidence="3 4">N5-carboxyaminoimidazole ribonucleotide mutase</fullName>
        <shortName evidence="3 4">N5-CAIR mutase</shortName>
        <ecNumber evidence="3 4">5.4.99.18</ecNumber>
    </recommendedName>
    <alternativeName>
        <fullName evidence="3">5-(carboxyamino)imidazole ribonucleotide mutase</fullName>
    </alternativeName>
</protein>
<dbReference type="SUPFAM" id="SSF52255">
    <property type="entry name" value="N5-CAIR mutase (phosphoribosylaminoimidazole carboxylase, PurE)"/>
    <property type="match status" value="1"/>
</dbReference>
<proteinExistence type="inferred from homology"/>
<evidence type="ECO:0000256" key="1">
    <source>
        <dbReference type="ARBA" id="ARBA00022755"/>
    </source>
</evidence>
<sequence length="157" mass="16847">MLAIVIGSKSDLPIFQEALKLIKELPVKYEFKILSAHRTLDATVAYAKEAEKRGVKVIIAAAGASAALPGVISSCTTLPVIGVPIASTCLQGMDALLSMVQMPKNVPVGVVSIGEAGATNAILLALRIISLQNIEIKNFLERHKEEIRDKVLKEEIF</sequence>
<dbReference type="Pfam" id="PF00731">
    <property type="entry name" value="AIRC"/>
    <property type="match status" value="1"/>
</dbReference>
<dbReference type="HAMAP" id="MF_01929">
    <property type="entry name" value="PurE_classI"/>
    <property type="match status" value="1"/>
</dbReference>
<dbReference type="GO" id="GO:0034023">
    <property type="term" value="F:5-(carboxyamino)imidazole ribonucleotide mutase activity"/>
    <property type="evidence" value="ECO:0007669"/>
    <property type="project" value="UniProtKB-UniRule"/>
</dbReference>
<keyword evidence="1 3" id="KW-0658">Purine biosynthesis</keyword>
<comment type="catalytic activity">
    <reaction evidence="3 4">
        <text>5-carboxyamino-1-(5-phospho-D-ribosyl)imidazole + H(+) = 5-amino-1-(5-phospho-D-ribosyl)imidazole-4-carboxylate</text>
        <dbReference type="Rhea" id="RHEA:13193"/>
        <dbReference type="ChEBI" id="CHEBI:15378"/>
        <dbReference type="ChEBI" id="CHEBI:58730"/>
        <dbReference type="ChEBI" id="CHEBI:77657"/>
        <dbReference type="EC" id="5.4.99.18"/>
    </reaction>
</comment>
<dbReference type="PANTHER" id="PTHR23046">
    <property type="entry name" value="PHOSPHORIBOSYLAMINOIMIDAZOLE CARBOXYLASE CATALYTIC SUBUNIT"/>
    <property type="match status" value="1"/>
</dbReference>
<name>A0A1F5V4M3_9BACT</name>
<organism evidence="7 8">
    <name type="scientific">Candidatus Fischerbacteria bacterium RBG_13_37_8</name>
    <dbReference type="NCBI Taxonomy" id="1817863"/>
    <lineage>
        <taxon>Bacteria</taxon>
        <taxon>Candidatus Fischeribacteriota</taxon>
    </lineage>
</organism>
<feature type="binding site" evidence="3 5">
    <location>
        <position position="8"/>
    </location>
    <ligand>
        <name>substrate</name>
    </ligand>
</feature>
<evidence type="ECO:0000256" key="2">
    <source>
        <dbReference type="ARBA" id="ARBA00023235"/>
    </source>
</evidence>
<dbReference type="SMART" id="SM01001">
    <property type="entry name" value="AIRC"/>
    <property type="match status" value="1"/>
</dbReference>
<evidence type="ECO:0000259" key="6">
    <source>
        <dbReference type="SMART" id="SM01001"/>
    </source>
</evidence>
<dbReference type="Gene3D" id="3.40.50.1970">
    <property type="match status" value="1"/>
</dbReference>
<comment type="function">
    <text evidence="3 4">Catalyzes the conversion of N5-carboxyaminoimidazole ribonucleotide (N5-CAIR) to 4-carboxy-5-aminoimidazole ribonucleotide (CAIR).</text>
</comment>
<keyword evidence="2 3" id="KW-0413">Isomerase</keyword>
<evidence type="ECO:0000313" key="8">
    <source>
        <dbReference type="Proteomes" id="UP000178943"/>
    </source>
</evidence>
<dbReference type="InterPro" id="IPR024694">
    <property type="entry name" value="PurE_prokaryotes"/>
</dbReference>
<comment type="similarity">
    <text evidence="3">Belongs to the AIR carboxylase family. Class I subfamily.</text>
</comment>
<dbReference type="GO" id="GO:0006189">
    <property type="term" value="P:'de novo' IMP biosynthetic process"/>
    <property type="evidence" value="ECO:0007669"/>
    <property type="project" value="UniProtKB-UniRule"/>
</dbReference>
<dbReference type="UniPathway" id="UPA00074">
    <property type="reaction ID" value="UER00943"/>
</dbReference>
<feature type="binding site" evidence="3 5">
    <location>
        <position position="11"/>
    </location>
    <ligand>
        <name>substrate</name>
    </ligand>
</feature>
<evidence type="ECO:0000313" key="7">
    <source>
        <dbReference type="EMBL" id="OGF58366.1"/>
    </source>
</evidence>